<feature type="domain" description="Sugar phosphate transporter" evidence="6">
    <location>
        <begin position="11"/>
        <end position="299"/>
    </location>
</feature>
<feature type="transmembrane region" description="Helical" evidence="5">
    <location>
        <begin position="224"/>
        <end position="249"/>
    </location>
</feature>
<evidence type="ECO:0000256" key="3">
    <source>
        <dbReference type="ARBA" id="ARBA00022989"/>
    </source>
</evidence>
<proteinExistence type="predicted"/>
<comment type="subcellular location">
    <subcellularLocation>
        <location evidence="1">Membrane</location>
        <topology evidence="1">Multi-pass membrane protein</topology>
    </subcellularLocation>
</comment>
<dbReference type="Proteomes" id="UP001190700">
    <property type="component" value="Unassembled WGS sequence"/>
</dbReference>
<organism evidence="7 8">
    <name type="scientific">Cymbomonas tetramitiformis</name>
    <dbReference type="NCBI Taxonomy" id="36881"/>
    <lineage>
        <taxon>Eukaryota</taxon>
        <taxon>Viridiplantae</taxon>
        <taxon>Chlorophyta</taxon>
        <taxon>Pyramimonadophyceae</taxon>
        <taxon>Pyramimonadales</taxon>
        <taxon>Pyramimonadaceae</taxon>
        <taxon>Cymbomonas</taxon>
    </lineage>
</organism>
<dbReference type="AlphaFoldDB" id="A0AAE0BPT2"/>
<comment type="caution">
    <text evidence="7">The sequence shown here is derived from an EMBL/GenBank/DDBJ whole genome shotgun (WGS) entry which is preliminary data.</text>
</comment>
<evidence type="ECO:0000256" key="4">
    <source>
        <dbReference type="ARBA" id="ARBA00023136"/>
    </source>
</evidence>
<evidence type="ECO:0000256" key="5">
    <source>
        <dbReference type="SAM" id="Phobius"/>
    </source>
</evidence>
<name>A0AAE0BPT2_9CHLO</name>
<protein>
    <recommendedName>
        <fullName evidence="6">Sugar phosphate transporter domain-containing protein</fullName>
    </recommendedName>
</protein>
<dbReference type="InterPro" id="IPR004853">
    <property type="entry name" value="Sugar_P_trans_dom"/>
</dbReference>
<reference evidence="7 8" key="1">
    <citation type="journal article" date="2015" name="Genome Biol. Evol.">
        <title>Comparative Genomics of a Bacterivorous Green Alga Reveals Evolutionary Causalities and Consequences of Phago-Mixotrophic Mode of Nutrition.</title>
        <authorList>
            <person name="Burns J.A."/>
            <person name="Paasch A."/>
            <person name="Narechania A."/>
            <person name="Kim E."/>
        </authorList>
    </citation>
    <scope>NUCLEOTIDE SEQUENCE [LARGE SCALE GENOMIC DNA]</scope>
    <source>
        <strain evidence="7 8">PLY_AMNH</strain>
    </source>
</reference>
<feature type="transmembrane region" description="Helical" evidence="5">
    <location>
        <begin position="136"/>
        <end position="159"/>
    </location>
</feature>
<accession>A0AAE0BPT2</accession>
<feature type="transmembrane region" description="Helical" evidence="5">
    <location>
        <begin position="12"/>
        <end position="37"/>
    </location>
</feature>
<dbReference type="Pfam" id="PF03151">
    <property type="entry name" value="TPT"/>
    <property type="match status" value="1"/>
</dbReference>
<evidence type="ECO:0000256" key="1">
    <source>
        <dbReference type="ARBA" id="ARBA00004141"/>
    </source>
</evidence>
<keyword evidence="2 5" id="KW-0812">Transmembrane</keyword>
<dbReference type="EMBL" id="LGRX02033785">
    <property type="protein sequence ID" value="KAK3239913.1"/>
    <property type="molecule type" value="Genomic_DNA"/>
</dbReference>
<gene>
    <name evidence="7" type="ORF">CYMTET_50191</name>
</gene>
<feature type="transmembrane region" description="Helical" evidence="5">
    <location>
        <begin position="192"/>
        <end position="212"/>
    </location>
</feature>
<keyword evidence="3 5" id="KW-1133">Transmembrane helix</keyword>
<evidence type="ECO:0000259" key="6">
    <source>
        <dbReference type="Pfam" id="PF03151"/>
    </source>
</evidence>
<keyword evidence="8" id="KW-1185">Reference proteome</keyword>
<feature type="transmembrane region" description="Helical" evidence="5">
    <location>
        <begin position="43"/>
        <end position="62"/>
    </location>
</feature>
<feature type="transmembrane region" description="Helical" evidence="5">
    <location>
        <begin position="111"/>
        <end position="129"/>
    </location>
</feature>
<sequence length="326" mass="36382">MSVYQQIVRTYFFVVTWMSISMAVIMFNKWILAYYGFPYPLALTMWHMFFCSSVAFVLVRVLKVVKSIGMSSKDYQRRVVPIGLLYAASLWLSNSAYLYLSVSFIQMTKALMPGLVYMIGCIMGTEVFTPKVTFNMVVIAIGVAIAAYGELNFVMIGVVEQLSSLLFEATRLMLVQVLINSQGLGMNPIQSLYYVSPACFVCLSIPFMALEFPLISERIESGSLIVSPYIMLGNAFAAFALNLAVFLLVGKTSALTMNIAGVLKDWILIWMSASVFAAPVSTLNLVGYFLAFLAVCYYNNHKLQQMKSREKANAKDEEEGGKKEDN</sequence>
<evidence type="ECO:0000313" key="7">
    <source>
        <dbReference type="EMBL" id="KAK3239913.1"/>
    </source>
</evidence>
<dbReference type="PANTHER" id="PTHR11132">
    <property type="entry name" value="SOLUTE CARRIER FAMILY 35"/>
    <property type="match status" value="1"/>
</dbReference>
<feature type="transmembrane region" description="Helical" evidence="5">
    <location>
        <begin position="83"/>
        <end position="105"/>
    </location>
</feature>
<dbReference type="GO" id="GO:0016020">
    <property type="term" value="C:membrane"/>
    <property type="evidence" value="ECO:0007669"/>
    <property type="project" value="UniProtKB-SubCell"/>
</dbReference>
<evidence type="ECO:0000313" key="8">
    <source>
        <dbReference type="Proteomes" id="UP001190700"/>
    </source>
</evidence>
<dbReference type="InterPro" id="IPR050186">
    <property type="entry name" value="TPT_transporter"/>
</dbReference>
<keyword evidence="4 5" id="KW-0472">Membrane</keyword>
<feature type="transmembrane region" description="Helical" evidence="5">
    <location>
        <begin position="269"/>
        <end position="298"/>
    </location>
</feature>
<evidence type="ECO:0000256" key="2">
    <source>
        <dbReference type="ARBA" id="ARBA00022692"/>
    </source>
</evidence>